<evidence type="ECO:0000313" key="2">
    <source>
        <dbReference type="EMBL" id="PMS36907.1"/>
    </source>
</evidence>
<dbReference type="AlphaFoldDB" id="A0A2N7X5L0"/>
<protein>
    <submittedName>
        <fullName evidence="2">Glycosyltransferase family 1 protein</fullName>
    </submittedName>
</protein>
<comment type="caution">
    <text evidence="2">The sequence shown here is derived from an EMBL/GenBank/DDBJ whole genome shotgun (WGS) entry which is preliminary data.</text>
</comment>
<evidence type="ECO:0000259" key="1">
    <source>
        <dbReference type="Pfam" id="PF00534"/>
    </source>
</evidence>
<organism evidence="2 3">
    <name type="scientific">Trinickia symbiotica</name>
    <dbReference type="NCBI Taxonomy" id="863227"/>
    <lineage>
        <taxon>Bacteria</taxon>
        <taxon>Pseudomonadati</taxon>
        <taxon>Pseudomonadota</taxon>
        <taxon>Betaproteobacteria</taxon>
        <taxon>Burkholderiales</taxon>
        <taxon>Burkholderiaceae</taxon>
        <taxon>Trinickia</taxon>
    </lineage>
</organism>
<keyword evidence="3" id="KW-1185">Reference proteome</keyword>
<gene>
    <name evidence="2" type="ORF">C0Z20_09190</name>
</gene>
<name>A0A2N7X5L0_9BURK</name>
<dbReference type="Gene3D" id="3.40.50.2000">
    <property type="entry name" value="Glycogen Phosphorylase B"/>
    <property type="match status" value="1"/>
</dbReference>
<dbReference type="GO" id="GO:0016757">
    <property type="term" value="F:glycosyltransferase activity"/>
    <property type="evidence" value="ECO:0007669"/>
    <property type="project" value="InterPro"/>
</dbReference>
<dbReference type="CDD" id="cd03809">
    <property type="entry name" value="GT4_MtfB-like"/>
    <property type="match status" value="1"/>
</dbReference>
<evidence type="ECO:0000313" key="3">
    <source>
        <dbReference type="Proteomes" id="UP000235777"/>
    </source>
</evidence>
<dbReference type="PANTHER" id="PTHR46401">
    <property type="entry name" value="GLYCOSYLTRANSFERASE WBBK-RELATED"/>
    <property type="match status" value="1"/>
</dbReference>
<dbReference type="STRING" id="863227.GCA_000373005_03760"/>
<reference evidence="2 3" key="1">
    <citation type="submission" date="2018-01" db="EMBL/GenBank/DDBJ databases">
        <title>Whole genome analyses suggest that Burkholderia sensu lato contains two further novel genera in the rhizoxinica-symbiotica group Mycetohabitans gen. nov., and Trinickia gen. nov.: implications for the evolution of diazotrophy and nodulation in the Burkholderiaceae.</title>
        <authorList>
            <person name="Estrada-de los Santos P."/>
            <person name="Palmer M."/>
            <person name="Chavez-Ramirez B."/>
            <person name="Beukes C."/>
            <person name="Steenkamp E.T."/>
            <person name="Hirsch A.M."/>
            <person name="Manyaka P."/>
            <person name="Maluk M."/>
            <person name="Lafos M."/>
            <person name="Crook M."/>
            <person name="Gross E."/>
            <person name="Simon M.F."/>
            <person name="Bueno dos Reis Junior F."/>
            <person name="Poole P.S."/>
            <person name="Venter S.N."/>
            <person name="James E.K."/>
        </authorList>
    </citation>
    <scope>NUCLEOTIDE SEQUENCE [LARGE SCALE GENOMIC DNA]</scope>
    <source>
        <strain evidence="2 3">JPY 581</strain>
    </source>
</reference>
<dbReference type="Pfam" id="PF00534">
    <property type="entry name" value="Glycos_transf_1"/>
    <property type="match status" value="1"/>
</dbReference>
<accession>A0A2N7X5L0</accession>
<dbReference type="OrthoDB" id="433681at2"/>
<dbReference type="PANTHER" id="PTHR46401:SF9">
    <property type="entry name" value="MANNOSYLTRANSFERASE A"/>
    <property type="match status" value="1"/>
</dbReference>
<dbReference type="EMBL" id="PNYC01000005">
    <property type="protein sequence ID" value="PMS36907.1"/>
    <property type="molecule type" value="Genomic_DNA"/>
</dbReference>
<proteinExistence type="predicted"/>
<sequence>MCHRLFFDVTELVGFDKGTGIQRVTRGLLLALQSQPPADWAVVPVRGDKTTGRYVTALAASDARGDGSRDLMVSERHIEPRAGDIFLSVDLAYNITPELRQEVVRFRESGAAVYFVIYDLIPLMYPEWFHGTNAWFEGNDYLALFNYWFECVSEEADGLVCISDSVRQDLRAWLAKHKPKREVLPKLEYFHLGSDIAESVPSMGLPDDAEEVLARLKSSSTFLMVGTLEPRKGHELALDAFERLWAEGADVDLVFVGRVGWKIERLVARLQAHSMRGKRLFWLEGITDEYLRGVYESSSALLGLSLAEGFGLPLVEAAHHNVPLIVRDIPVFREVCGNSATYFNGASADDLHDLLVSWLAARESGKCVYPDGMEVLSWAESAKQLMAAVGRMLGNEHFWSEKCASESL</sequence>
<dbReference type="Proteomes" id="UP000235777">
    <property type="component" value="Unassembled WGS sequence"/>
</dbReference>
<dbReference type="InterPro" id="IPR001296">
    <property type="entry name" value="Glyco_trans_1"/>
</dbReference>
<dbReference type="SUPFAM" id="SSF53756">
    <property type="entry name" value="UDP-Glycosyltransferase/glycogen phosphorylase"/>
    <property type="match status" value="1"/>
</dbReference>
<keyword evidence="2" id="KW-0808">Transferase</keyword>
<feature type="domain" description="Glycosyl transferase family 1" evidence="1">
    <location>
        <begin position="217"/>
        <end position="363"/>
    </location>
</feature>